<sequence length="85" mass="8694">MSAVEVGSYEHFLAEVGAGRVWVLGLGAGAGSAEILVGAGGINAEEFTDRGYLYRALDNGDVRIHGGRVSLARPVAGHGEMPSPA</sequence>
<name>A0A1W2LI78_9PSEU</name>
<dbReference type="AlphaFoldDB" id="A0A1W2LI78"/>
<dbReference type="RefSeq" id="WP_063275853.1">
    <property type="nucleotide sequence ID" value="NZ_LQMT02000042.1"/>
</dbReference>
<proteinExistence type="predicted"/>
<protein>
    <submittedName>
        <fullName evidence="1">Uncharacterized protein</fullName>
    </submittedName>
</protein>
<dbReference type="Proteomes" id="UP000076660">
    <property type="component" value="Unassembled WGS sequence"/>
</dbReference>
<dbReference type="OrthoDB" id="3637440at2"/>
<reference evidence="1 2" key="1">
    <citation type="submission" date="2016-12" db="EMBL/GenBank/DDBJ databases">
        <title>Amycolatopsis keratiniphila subsp. keratiniphila genome sequencing and assembly.</title>
        <authorList>
            <person name="Mayilraj S."/>
            <person name="Kaur N."/>
        </authorList>
    </citation>
    <scope>NUCLEOTIDE SEQUENCE [LARGE SCALE GENOMIC DNA]</scope>
    <source>
        <strain evidence="1 2">DSM 44409</strain>
    </source>
</reference>
<dbReference type="EMBL" id="LQMT02000042">
    <property type="protein sequence ID" value="ONF62306.1"/>
    <property type="molecule type" value="Genomic_DNA"/>
</dbReference>
<organism evidence="1 2">
    <name type="scientific">Amycolatopsis keratiniphila subsp. keratiniphila</name>
    <dbReference type="NCBI Taxonomy" id="227715"/>
    <lineage>
        <taxon>Bacteria</taxon>
        <taxon>Bacillati</taxon>
        <taxon>Actinomycetota</taxon>
        <taxon>Actinomycetes</taxon>
        <taxon>Pseudonocardiales</taxon>
        <taxon>Pseudonocardiaceae</taxon>
        <taxon>Amycolatopsis</taxon>
        <taxon>Amycolatopsis japonica group</taxon>
    </lineage>
</organism>
<comment type="caution">
    <text evidence="1">The sequence shown here is derived from an EMBL/GenBank/DDBJ whole genome shotgun (WGS) entry which is preliminary data.</text>
</comment>
<gene>
    <name evidence="1" type="ORF">AVR91_0238750</name>
</gene>
<accession>A0A1W2LI78</accession>
<evidence type="ECO:0000313" key="1">
    <source>
        <dbReference type="EMBL" id="ONF62306.1"/>
    </source>
</evidence>
<evidence type="ECO:0000313" key="2">
    <source>
        <dbReference type="Proteomes" id="UP000076660"/>
    </source>
</evidence>